<feature type="compositionally biased region" description="Polar residues" evidence="1">
    <location>
        <begin position="12"/>
        <end position="23"/>
    </location>
</feature>
<name>A0A652YMD7_NOCGL</name>
<feature type="compositionally biased region" description="Basic and acidic residues" evidence="1">
    <location>
        <begin position="68"/>
        <end position="84"/>
    </location>
</feature>
<dbReference type="EMBL" id="VNIQ01000006">
    <property type="protein sequence ID" value="TYQ02499.1"/>
    <property type="molecule type" value="Genomic_DNA"/>
</dbReference>
<dbReference type="AlphaFoldDB" id="A0A652YMD7"/>
<evidence type="ECO:0000313" key="2">
    <source>
        <dbReference type="EMBL" id="TYQ02499.1"/>
    </source>
</evidence>
<reference evidence="2" key="1">
    <citation type="submission" date="2019-07" db="EMBL/GenBank/DDBJ databases">
        <title>Genomic Encyclopedia of Type Strains, Phase IV (KMG-IV): sequencing the most valuable type-strain genomes for metagenomic binning, comparative biology and taxonomic classification.</title>
        <authorList>
            <person name="Goeker M."/>
        </authorList>
    </citation>
    <scope>NUCLEOTIDE SEQUENCE</scope>
    <source>
        <strain evidence="2">DSM 44596</strain>
    </source>
</reference>
<organism evidence="2">
    <name type="scientific">Nocardia globerula</name>
    <dbReference type="NCBI Taxonomy" id="1818"/>
    <lineage>
        <taxon>Bacteria</taxon>
        <taxon>Bacillati</taxon>
        <taxon>Actinomycetota</taxon>
        <taxon>Actinomycetes</taxon>
        <taxon>Mycobacteriales</taxon>
        <taxon>Nocardiaceae</taxon>
        <taxon>Nocardia</taxon>
    </lineage>
</organism>
<sequence length="84" mass="9164">MTLSAQFDDETTTNPDNESQSHNPADEHSSGEVITPTKRDRELSELVDGLEERIAAEREAAAVPGNAAERKNTTRTDPDDKAPD</sequence>
<accession>A0A652YMD7</accession>
<comment type="caution">
    <text evidence="2">The sequence shown here is derived from an EMBL/GenBank/DDBJ whole genome shotgun (WGS) entry which is preliminary data.</text>
</comment>
<feature type="region of interest" description="Disordered" evidence="1">
    <location>
        <begin position="1"/>
        <end position="40"/>
    </location>
</feature>
<gene>
    <name evidence="2" type="ORF">FNL38_106319</name>
</gene>
<feature type="region of interest" description="Disordered" evidence="1">
    <location>
        <begin position="56"/>
        <end position="84"/>
    </location>
</feature>
<protein>
    <submittedName>
        <fullName evidence="2">Uncharacterized protein</fullName>
    </submittedName>
</protein>
<proteinExistence type="predicted"/>
<evidence type="ECO:0000256" key="1">
    <source>
        <dbReference type="SAM" id="MobiDB-lite"/>
    </source>
</evidence>